<dbReference type="SUPFAM" id="SSF54001">
    <property type="entry name" value="Cysteine proteinases"/>
    <property type="match status" value="1"/>
</dbReference>
<dbReference type="EMBL" id="BQNJ01000002">
    <property type="protein sequence ID" value="GKH04304.1"/>
    <property type="molecule type" value="Genomic_DNA"/>
</dbReference>
<evidence type="ECO:0000313" key="1">
    <source>
        <dbReference type="EMBL" id="GKH04304.1"/>
    </source>
</evidence>
<gene>
    <name evidence="1" type="ORF">CE91St55_62850</name>
</gene>
<proteinExistence type="predicted"/>
<accession>A0A413LIJ8</accession>
<comment type="caution">
    <text evidence="1">The sequence shown here is derived from an EMBL/GenBank/DDBJ whole genome shotgun (WGS) entry which is preliminary data.</text>
</comment>
<dbReference type="Proteomes" id="UP001055091">
    <property type="component" value="Unassembled WGS sequence"/>
</dbReference>
<protein>
    <submittedName>
        <fullName evidence="1">Uncharacterized protein</fullName>
    </submittedName>
</protein>
<dbReference type="InterPro" id="IPR002931">
    <property type="entry name" value="Transglutaminase-like"/>
</dbReference>
<dbReference type="SMART" id="SM00460">
    <property type="entry name" value="TGc"/>
    <property type="match status" value="1"/>
</dbReference>
<name>A0A413LIJ8_9FIRM</name>
<dbReference type="RefSeq" id="WP_118042460.1">
    <property type="nucleotide sequence ID" value="NZ_BQNJ01000002.1"/>
</dbReference>
<organism evidence="1 2">
    <name type="scientific">Hungatella hathewayi</name>
    <dbReference type="NCBI Taxonomy" id="154046"/>
    <lineage>
        <taxon>Bacteria</taxon>
        <taxon>Bacillati</taxon>
        <taxon>Bacillota</taxon>
        <taxon>Clostridia</taxon>
        <taxon>Lachnospirales</taxon>
        <taxon>Lachnospiraceae</taxon>
        <taxon>Hungatella</taxon>
    </lineage>
</organism>
<dbReference type="Gene3D" id="3.10.620.30">
    <property type="match status" value="1"/>
</dbReference>
<dbReference type="InterPro" id="IPR038765">
    <property type="entry name" value="Papain-like_cys_pep_sf"/>
</dbReference>
<dbReference type="Pfam" id="PF01841">
    <property type="entry name" value="Transglut_core"/>
    <property type="match status" value="1"/>
</dbReference>
<dbReference type="AlphaFoldDB" id="A0A413LIJ8"/>
<sequence>MKEIYESCLTVLLSICLAFTWNLPAFGAGADTQIREPCMDRDEIGKYAEEMTGRIPEYEICGEELIRLLADDVRPGEMRNTGIIFDTADEAVSFGRYFYRYVYLGKERIQLAAGKTGESSCVYVQCDNPVKAAKQHRQVEARLWETAAAAAEMEEQEKALFFYEWVYDHVEYDTELRNKTVYDAVMEGSSVCWGYVSAYLTLCRMSGLNCEPVYSGDHAWNRVWIEGRWNYCDITWDKGQGERRRKLMSEEEMEADPAHRRTG</sequence>
<evidence type="ECO:0000313" key="2">
    <source>
        <dbReference type="Proteomes" id="UP001055091"/>
    </source>
</evidence>
<reference evidence="1" key="1">
    <citation type="submission" date="2022-01" db="EMBL/GenBank/DDBJ databases">
        <title>Novel bile acid biosynthetic pathways are enriched in the microbiome of centenarians.</title>
        <authorList>
            <person name="Sato Y."/>
            <person name="Atarashi K."/>
            <person name="Plichta R.D."/>
            <person name="Arai Y."/>
            <person name="Sasajima S."/>
            <person name="Kearney M.S."/>
            <person name="Suda W."/>
            <person name="Takeshita K."/>
            <person name="Sasaki T."/>
            <person name="Okamoto S."/>
            <person name="Skelly N.A."/>
            <person name="Okamura Y."/>
            <person name="Vlamakis H."/>
            <person name="Li Y."/>
            <person name="Tanoue T."/>
            <person name="Takei H."/>
            <person name="Nittono H."/>
            <person name="Narushima S."/>
            <person name="Irie J."/>
            <person name="Itoh H."/>
            <person name="Moriya K."/>
            <person name="Sugiura Y."/>
            <person name="Suematsu M."/>
            <person name="Moritoki N."/>
            <person name="Shibata S."/>
            <person name="Littman R.D."/>
            <person name="Fischbach A.M."/>
            <person name="Uwamino Y."/>
            <person name="Inoue T."/>
            <person name="Honda A."/>
            <person name="Hattori M."/>
            <person name="Murai T."/>
            <person name="Xavier J.R."/>
            <person name="Hirose N."/>
            <person name="Honda K."/>
        </authorList>
    </citation>
    <scope>NUCLEOTIDE SEQUENCE</scope>
    <source>
        <strain evidence="1">CE91-St55</strain>
    </source>
</reference>